<dbReference type="CDD" id="cd07710">
    <property type="entry name" value="arylsulfatase_Sdsa1-like_MBL-fold"/>
    <property type="match status" value="1"/>
</dbReference>
<dbReference type="GO" id="GO:0046872">
    <property type="term" value="F:metal ion binding"/>
    <property type="evidence" value="ECO:0007669"/>
    <property type="project" value="UniProtKB-KW"/>
</dbReference>
<reference evidence="10 11" key="1">
    <citation type="submission" date="2019-09" db="EMBL/GenBank/DDBJ databases">
        <title>In-depth cultivation of the pig gut microbiome towards novel bacterial diversity and tailored functional studies.</title>
        <authorList>
            <person name="Wylensek D."/>
            <person name="Hitch T.C.A."/>
            <person name="Clavel T."/>
        </authorList>
    </citation>
    <scope>NUCLEOTIDE SEQUENCE [LARGE SCALE GENOMIC DNA]</scope>
    <source>
        <strain evidence="10 11">PG-178-WT-4</strain>
    </source>
</reference>
<organism evidence="10 11">
    <name type="scientific">Desulfovibrio porci</name>
    <dbReference type="NCBI Taxonomy" id="2605782"/>
    <lineage>
        <taxon>Bacteria</taxon>
        <taxon>Pseudomonadati</taxon>
        <taxon>Thermodesulfobacteriota</taxon>
        <taxon>Desulfovibrionia</taxon>
        <taxon>Desulfovibrionales</taxon>
        <taxon>Desulfovibrionaceae</taxon>
        <taxon>Desulfovibrio</taxon>
    </lineage>
</organism>
<evidence type="ECO:0000256" key="8">
    <source>
        <dbReference type="ARBA" id="ARBA00075789"/>
    </source>
</evidence>
<keyword evidence="2" id="KW-0479">Metal-binding</keyword>
<evidence type="ECO:0000256" key="4">
    <source>
        <dbReference type="ARBA" id="ARBA00022833"/>
    </source>
</evidence>
<keyword evidence="4" id="KW-0862">Zinc</keyword>
<dbReference type="PANTHER" id="PTHR43223:SF1">
    <property type="entry name" value="ALKYL_ARYL-SULFATASE BDS1"/>
    <property type="match status" value="1"/>
</dbReference>
<dbReference type="Proteomes" id="UP000477488">
    <property type="component" value="Unassembled WGS sequence"/>
</dbReference>
<comment type="caution">
    <text evidence="10">The sequence shown here is derived from an EMBL/GenBank/DDBJ whole genome shotgun (WGS) entry which is preliminary data.</text>
</comment>
<dbReference type="InterPro" id="IPR038536">
    <property type="entry name" value="Alkyl/aryl-sulf_dimr_sf"/>
</dbReference>
<dbReference type="Pfam" id="PF00753">
    <property type="entry name" value="Lactamase_B"/>
    <property type="match status" value="1"/>
</dbReference>
<evidence type="ECO:0000313" key="10">
    <source>
        <dbReference type="EMBL" id="MSS27301.1"/>
    </source>
</evidence>
<dbReference type="InterPro" id="IPR029228">
    <property type="entry name" value="Alkyl_sulf_dimr"/>
</dbReference>
<dbReference type="InterPro" id="IPR029229">
    <property type="entry name" value="Alkyl_sulf_C"/>
</dbReference>
<evidence type="ECO:0000313" key="11">
    <source>
        <dbReference type="Proteomes" id="UP000477488"/>
    </source>
</evidence>
<keyword evidence="3 10" id="KW-0378">Hydrolase</keyword>
<evidence type="ECO:0000256" key="6">
    <source>
        <dbReference type="ARBA" id="ARBA00066568"/>
    </source>
</evidence>
<evidence type="ECO:0000256" key="2">
    <source>
        <dbReference type="ARBA" id="ARBA00022723"/>
    </source>
</evidence>
<sequence length="632" mass="71260">MHKPATKATQKANAAFLEKLPFDNVQDFEDAWRGLIAETPDLAIKNDAGEIVWDMQSYYAFLHKDAEAPDTVNPSYWRHERLNTIAGLFEVTDGIWQVRGYDLANMTLIRSDSGYIVIDPLGSVETARAALDLTFSHLGRKPVVAVLITHSHWDHFGGVEGVVSAEDVASGKIPLIVPDKFTEEVVSENVFVGRGMSRRACYQFGNQLPRGPRDQVGSGLGKGASGGKNAPVFPSRVIMKTGETLRVDGVDFIFQMTPDAEAPAEMCFYLPQFKALCMAELVTCHLHNVIPFRGAQARSTKQWARHIQESLDLFGDRSEVLFITHHWPRWGREAIIRYLEKQRDLYKFINDQTVRRINHGQTMLEIAEELDLPPALGREWYNRGYYGHLNHNIKATYQKYLGWFDCNPAHLHALPPEEAGRRYVEFMGGPAEVLRKARVCFEQGEYRWVAQAVSHVVFAFPDNREARDLLADALEQMAYQAECGTWRNCFLTGAMELREGVKKSATMNTISTSTVANMPTELLLDYLAVQVDPAKAEGASIRINLHFGDLKENWRWTLENSVMNCWNKSLPEADAEYDLSRATFNALVCKELTVEQALASGAITERGSRGALSRMFGMLEETPDFWFNIVTP</sequence>
<dbReference type="GO" id="GO:0018909">
    <property type="term" value="P:dodecyl sulfate metabolic process"/>
    <property type="evidence" value="ECO:0007669"/>
    <property type="project" value="InterPro"/>
</dbReference>
<comment type="similarity">
    <text evidence="5">Belongs to the metallo-beta-lactamase superfamily. Type III sulfatase family.</text>
</comment>
<evidence type="ECO:0000256" key="7">
    <source>
        <dbReference type="ARBA" id="ARBA00068034"/>
    </source>
</evidence>
<dbReference type="RefSeq" id="WP_154509525.1">
    <property type="nucleotide sequence ID" value="NZ_JAXELC010000003.1"/>
</dbReference>
<protein>
    <recommendedName>
        <fullName evidence="7">Linear primary-alkylsulfatase</fullName>
        <ecNumber evidence="6">3.1.6.21</ecNumber>
    </recommendedName>
    <alternativeName>
        <fullName evidence="8">Type III linear primary-alkylsulfatase</fullName>
    </alternativeName>
</protein>
<dbReference type="InterPro" id="IPR001279">
    <property type="entry name" value="Metallo-B-lactamas"/>
</dbReference>
<dbReference type="Pfam" id="PF14864">
    <property type="entry name" value="Alkyl_sulf_C"/>
    <property type="match status" value="1"/>
</dbReference>
<dbReference type="GO" id="GO:0018741">
    <property type="term" value="F:linear primary-alkylsulfatase activity"/>
    <property type="evidence" value="ECO:0007669"/>
    <property type="project" value="UniProtKB-EC"/>
</dbReference>
<name>A0A6L5XJZ3_9BACT</name>
<evidence type="ECO:0000256" key="3">
    <source>
        <dbReference type="ARBA" id="ARBA00022801"/>
    </source>
</evidence>
<dbReference type="AlphaFoldDB" id="A0A6L5XJZ3"/>
<feature type="domain" description="Metallo-beta-lactamase" evidence="9">
    <location>
        <begin position="103"/>
        <end position="325"/>
    </location>
</feature>
<dbReference type="SUPFAM" id="SSF56281">
    <property type="entry name" value="Metallo-hydrolase/oxidoreductase"/>
    <property type="match status" value="1"/>
</dbReference>
<dbReference type="Gene3D" id="1.25.40.880">
    <property type="entry name" value="Alkyl sulfatase, dimerisation domain"/>
    <property type="match status" value="1"/>
</dbReference>
<dbReference type="EMBL" id="VUMH01000003">
    <property type="protein sequence ID" value="MSS27301.1"/>
    <property type="molecule type" value="Genomic_DNA"/>
</dbReference>
<dbReference type="Gene3D" id="3.30.1050.10">
    <property type="entry name" value="SCP2 sterol-binding domain"/>
    <property type="match status" value="1"/>
</dbReference>
<dbReference type="Pfam" id="PF14863">
    <property type="entry name" value="Alkyl_sulf_dimr"/>
    <property type="match status" value="1"/>
</dbReference>
<dbReference type="InterPro" id="IPR044097">
    <property type="entry name" value="Bds1/SdsA1_MBL-fold"/>
</dbReference>
<dbReference type="GO" id="GO:0046983">
    <property type="term" value="F:protein dimerization activity"/>
    <property type="evidence" value="ECO:0007669"/>
    <property type="project" value="InterPro"/>
</dbReference>
<comment type="cofactor">
    <cofactor evidence="1">
        <name>Zn(2+)</name>
        <dbReference type="ChEBI" id="CHEBI:29105"/>
    </cofactor>
</comment>
<dbReference type="SUPFAM" id="SSF55718">
    <property type="entry name" value="SCP-like"/>
    <property type="match status" value="1"/>
</dbReference>
<keyword evidence="11" id="KW-1185">Reference proteome</keyword>
<dbReference type="InterPro" id="IPR036866">
    <property type="entry name" value="RibonucZ/Hydroxyglut_hydro"/>
</dbReference>
<dbReference type="InterPro" id="IPR052195">
    <property type="entry name" value="Bact_Alkyl/Aryl-Sulfatase"/>
</dbReference>
<evidence type="ECO:0000256" key="5">
    <source>
        <dbReference type="ARBA" id="ARBA00033751"/>
    </source>
</evidence>
<evidence type="ECO:0000256" key="1">
    <source>
        <dbReference type="ARBA" id="ARBA00001947"/>
    </source>
</evidence>
<dbReference type="SMART" id="SM00849">
    <property type="entry name" value="Lactamase_B"/>
    <property type="match status" value="1"/>
</dbReference>
<accession>A0A6L5XJZ3</accession>
<dbReference type="EC" id="3.1.6.21" evidence="6"/>
<dbReference type="InterPro" id="IPR036527">
    <property type="entry name" value="SCP2_sterol-bd_dom_sf"/>
</dbReference>
<dbReference type="Gene3D" id="3.60.15.30">
    <property type="entry name" value="Metallo-beta-lactamase domain"/>
    <property type="match status" value="1"/>
</dbReference>
<evidence type="ECO:0000259" key="9">
    <source>
        <dbReference type="SMART" id="SM00849"/>
    </source>
</evidence>
<dbReference type="FunFam" id="1.25.40.880:FF:000001">
    <property type="entry name" value="SDS hydrolase SdsA1"/>
    <property type="match status" value="1"/>
</dbReference>
<proteinExistence type="inferred from homology"/>
<gene>
    <name evidence="10" type="ORF">FYJ44_04400</name>
</gene>
<dbReference type="PANTHER" id="PTHR43223">
    <property type="entry name" value="ALKYL/ARYL-SULFATASE"/>
    <property type="match status" value="1"/>
</dbReference>
<dbReference type="FunFam" id="3.60.15.30:FF:000001">
    <property type="entry name" value="Alkyl/aryl-sulfatase BDS1"/>
    <property type="match status" value="1"/>
</dbReference>